<dbReference type="InterPro" id="IPR023029">
    <property type="entry name" value="Ribosomal_uS15_arc_euk"/>
</dbReference>
<dbReference type="FunFam" id="1.10.287.10:FF:000003">
    <property type="entry name" value="40S ribosomal protein S13"/>
    <property type="match status" value="1"/>
</dbReference>
<keyword evidence="3 4" id="KW-0687">Ribonucleoprotein</keyword>
<name>A0A3G3III1_9ARCH</name>
<dbReference type="HAMAP" id="MF_01343_A">
    <property type="entry name" value="Ribosomal_uS15_A"/>
    <property type="match status" value="1"/>
</dbReference>
<dbReference type="AlphaFoldDB" id="A0A3G3III1"/>
<evidence type="ECO:0000256" key="4">
    <source>
        <dbReference type="HAMAP-Rule" id="MF_01343"/>
    </source>
</evidence>
<dbReference type="PROSITE" id="PS00362">
    <property type="entry name" value="RIBOSOMAL_S15"/>
    <property type="match status" value="1"/>
</dbReference>
<accession>A0A3G3III1</accession>
<comment type="similarity">
    <text evidence="1 4 5">Belongs to the universal ribosomal protein uS15 family.</text>
</comment>
<dbReference type="GO" id="GO:0022627">
    <property type="term" value="C:cytosolic small ribosomal subunit"/>
    <property type="evidence" value="ECO:0007669"/>
    <property type="project" value="TreeGrafter"/>
</dbReference>
<dbReference type="SUPFAM" id="SSF47060">
    <property type="entry name" value="S15/NS1 RNA-binding domain"/>
    <property type="match status" value="1"/>
</dbReference>
<dbReference type="Gene3D" id="1.10.287.10">
    <property type="entry name" value="S15/NS1, RNA-binding"/>
    <property type="match status" value="1"/>
</dbReference>
<dbReference type="Proteomes" id="UP000273278">
    <property type="component" value="Chromosome"/>
</dbReference>
<dbReference type="InterPro" id="IPR009068">
    <property type="entry name" value="uS15_NS1_RNA-bd_sf"/>
</dbReference>
<dbReference type="Pfam" id="PF00312">
    <property type="entry name" value="Ribosomal_S15"/>
    <property type="match status" value="1"/>
</dbReference>
<dbReference type="GeneID" id="41322309"/>
<dbReference type="PANTHER" id="PTHR11885:SF6">
    <property type="entry name" value="SMALL RIBOSOMAL SUBUNIT PROTEIN US15"/>
    <property type="match status" value="1"/>
</dbReference>
<protein>
    <recommendedName>
        <fullName evidence="4">Small ribosomal subunit protein uS15</fullName>
    </recommendedName>
</protein>
<organism evidence="7 8">
    <name type="scientific">Methanomethylophilus alvi</name>
    <dbReference type="NCBI Taxonomy" id="1291540"/>
    <lineage>
        <taxon>Archaea</taxon>
        <taxon>Methanobacteriati</taxon>
        <taxon>Thermoplasmatota</taxon>
        <taxon>Thermoplasmata</taxon>
        <taxon>Methanomassiliicoccales</taxon>
        <taxon>Methanomethylophilaceae</taxon>
        <taxon>Methanomethylophilus</taxon>
    </lineage>
</organism>
<dbReference type="RefSeq" id="WP_015505425.1">
    <property type="nucleotide sequence ID" value="NZ_CAYARL010000009.1"/>
</dbReference>
<dbReference type="GO" id="GO:0006412">
    <property type="term" value="P:translation"/>
    <property type="evidence" value="ECO:0007669"/>
    <property type="project" value="UniProtKB-UniRule"/>
</dbReference>
<gene>
    <name evidence="4" type="primary">rps15</name>
    <name evidence="7" type="ORF">BKD89_07555</name>
</gene>
<sequence>MARMHTRRKGKACSKRPMITENPDWVPLKATEIEDLVEKFAKDGVTPAMIGMILRDQYAVPNVKLATGKTVTEIMADRNVKGELPDDLTNLMVRAINLNNHIKQNPKDVANKRGLALIEAKIRRLERYYKETGVLPKTWKYSLANAELMLK</sequence>
<dbReference type="InterPro" id="IPR012606">
    <property type="entry name" value="Ribosomal_uS15_N"/>
</dbReference>
<dbReference type="EMBL" id="CP017686">
    <property type="protein sequence ID" value="AYQ55645.1"/>
    <property type="molecule type" value="Genomic_DNA"/>
</dbReference>
<proteinExistence type="inferred from homology"/>
<dbReference type="CDD" id="cd00353">
    <property type="entry name" value="Ribosomal_S15p_S13e"/>
    <property type="match status" value="1"/>
</dbReference>
<keyword evidence="2 4" id="KW-0689">Ribosomal protein</keyword>
<evidence type="ECO:0000256" key="3">
    <source>
        <dbReference type="ARBA" id="ARBA00023274"/>
    </source>
</evidence>
<dbReference type="PANTHER" id="PTHR11885">
    <property type="entry name" value="RIBOSOMAL PROTEIN S15P/S13E"/>
    <property type="match status" value="1"/>
</dbReference>
<evidence type="ECO:0000313" key="7">
    <source>
        <dbReference type="EMBL" id="AYQ55645.1"/>
    </source>
</evidence>
<dbReference type="GO" id="GO:0003735">
    <property type="term" value="F:structural constituent of ribosome"/>
    <property type="evidence" value="ECO:0007669"/>
    <property type="project" value="InterPro"/>
</dbReference>
<evidence type="ECO:0000256" key="1">
    <source>
        <dbReference type="ARBA" id="ARBA00008434"/>
    </source>
</evidence>
<comment type="subunit">
    <text evidence="4">Part of the 30S ribosomal subunit.</text>
</comment>
<dbReference type="GO" id="GO:0070181">
    <property type="term" value="F:small ribosomal subunit rRNA binding"/>
    <property type="evidence" value="ECO:0007669"/>
    <property type="project" value="TreeGrafter"/>
</dbReference>
<evidence type="ECO:0000259" key="6">
    <source>
        <dbReference type="SMART" id="SM01386"/>
    </source>
</evidence>
<dbReference type="InterPro" id="IPR000589">
    <property type="entry name" value="Ribosomal_uS15"/>
</dbReference>
<reference evidence="7 8" key="1">
    <citation type="submission" date="2016-10" db="EMBL/GenBank/DDBJ databases">
        <title>Complete genome of the TMA-utilizing, human hosted archaeon Methanomethylophilus alvus Gen. nov, sp. nov., strain Mx-05, derived from a pure culture.</title>
        <authorList>
            <person name="Brugere J.-F."/>
            <person name="Ben Hania W."/>
            <person name="Chaudhary P.P."/>
            <person name="Gaci N."/>
            <person name="Borrel G."/>
            <person name="Cao Van Tuat L."/>
            <person name="Fardeau M.-L."/>
            <person name="Harris H.M.B."/>
            <person name="O'Toole P.W."/>
            <person name="Ollivier B."/>
        </authorList>
    </citation>
    <scope>NUCLEOTIDE SEQUENCE [LARGE SCALE GENOMIC DNA]</scope>
    <source>
        <strain evidence="7 8">Mx-05</strain>
    </source>
</reference>
<dbReference type="Pfam" id="PF08069">
    <property type="entry name" value="Ribosomal_S13_N"/>
    <property type="match status" value="1"/>
</dbReference>
<feature type="domain" description="Small ribosomal subunit protein uS15 N-terminal" evidence="6">
    <location>
        <begin position="1"/>
        <end position="60"/>
    </location>
</feature>
<evidence type="ECO:0000256" key="5">
    <source>
        <dbReference type="RuleBase" id="RU003919"/>
    </source>
</evidence>
<evidence type="ECO:0000313" key="8">
    <source>
        <dbReference type="Proteomes" id="UP000273278"/>
    </source>
</evidence>
<dbReference type="OMA" id="MHTRRKG"/>
<dbReference type="SMART" id="SM01386">
    <property type="entry name" value="Ribosomal_S13_N"/>
    <property type="match status" value="1"/>
</dbReference>
<dbReference type="Gene3D" id="4.10.860.130">
    <property type="match status" value="1"/>
</dbReference>
<dbReference type="SMART" id="SM01387">
    <property type="entry name" value="Ribosomal_S15"/>
    <property type="match status" value="1"/>
</dbReference>
<dbReference type="NCBIfam" id="NF006331">
    <property type="entry name" value="PRK08561.1"/>
    <property type="match status" value="1"/>
</dbReference>
<evidence type="ECO:0000256" key="2">
    <source>
        <dbReference type="ARBA" id="ARBA00022980"/>
    </source>
</evidence>